<sequence length="224" mass="24356">MTQANNVPLPPGASPCPDGWEAWDNEYRIIYGQERKTDQVRVQVSAVQLPNGSLDTAEGPSRSGPGIHVESSWYDILSSSQAREVAATMIAAADELDTWTRERRHCPFAWCTTSSTDVNADDHWSGITYTPASLRHGNPSYLSEDKSPLTVGAGVAYVEGSVPAVVVHLDGGESDYDHDAFLKIAEAYQLRRALDQAIDHATEAFNHMRDDILGSARSIQGGAK</sequence>
<dbReference type="EMBL" id="JACKVH010000016">
    <property type="protein sequence ID" value="MCV7380266.1"/>
    <property type="molecule type" value="Genomic_DNA"/>
</dbReference>
<organism evidence="1 2">
    <name type="scientific">Mycobacterium alsense</name>
    <dbReference type="NCBI Taxonomy" id="324058"/>
    <lineage>
        <taxon>Bacteria</taxon>
        <taxon>Bacillati</taxon>
        <taxon>Actinomycetota</taxon>
        <taxon>Actinomycetes</taxon>
        <taxon>Mycobacteriales</taxon>
        <taxon>Mycobacteriaceae</taxon>
        <taxon>Mycobacterium</taxon>
    </lineage>
</organism>
<accession>A0AA41XPN1</accession>
<dbReference type="Proteomes" id="UP001141650">
    <property type="component" value="Unassembled WGS sequence"/>
</dbReference>
<dbReference type="RefSeq" id="WP_142276535.1">
    <property type="nucleotide sequence ID" value="NZ_JACKVH010000016.1"/>
</dbReference>
<name>A0AA41XPN1_9MYCO</name>
<evidence type="ECO:0000313" key="1">
    <source>
        <dbReference type="EMBL" id="MCV7380266.1"/>
    </source>
</evidence>
<evidence type="ECO:0000313" key="2">
    <source>
        <dbReference type="Proteomes" id="UP001141650"/>
    </source>
</evidence>
<comment type="caution">
    <text evidence="1">The sequence shown here is derived from an EMBL/GenBank/DDBJ whole genome shotgun (WGS) entry which is preliminary data.</text>
</comment>
<gene>
    <name evidence="1" type="ORF">H7K38_16605</name>
</gene>
<reference evidence="1" key="2">
    <citation type="journal article" date="2022" name="BMC Genomics">
        <title>Comparative genome analysis of mycobacteria focusing on tRNA and non-coding RNA.</title>
        <authorList>
            <person name="Behra P.R.K."/>
            <person name="Pettersson B.M.F."/>
            <person name="Ramesh M."/>
            <person name="Das S."/>
            <person name="Dasgupta S."/>
            <person name="Kirsebom L.A."/>
        </authorList>
    </citation>
    <scope>NUCLEOTIDE SEQUENCE</scope>
    <source>
        <strain evidence="1">CCUG 55640</strain>
    </source>
</reference>
<dbReference type="AlphaFoldDB" id="A0AA41XPN1"/>
<protein>
    <submittedName>
        <fullName evidence="1">Uncharacterized protein</fullName>
    </submittedName>
</protein>
<reference evidence="1" key="1">
    <citation type="submission" date="2020-07" db="EMBL/GenBank/DDBJ databases">
        <authorList>
            <person name="Pettersson B.M.F."/>
            <person name="Behra P.R.K."/>
            <person name="Ramesh M."/>
            <person name="Das S."/>
            <person name="Dasgupta S."/>
            <person name="Kirsebom L.A."/>
        </authorList>
    </citation>
    <scope>NUCLEOTIDE SEQUENCE</scope>
    <source>
        <strain evidence="1">CCUG 55640</strain>
    </source>
</reference>
<proteinExistence type="predicted"/>